<keyword evidence="1" id="KW-0004">4Fe-4S</keyword>
<gene>
    <name evidence="7" type="ORF">J3R75_003633</name>
</gene>
<dbReference type="AlphaFoldDB" id="A0AAE3VJL9"/>
<dbReference type="Pfam" id="PF13188">
    <property type="entry name" value="PAS_8"/>
    <property type="match status" value="1"/>
</dbReference>
<evidence type="ECO:0000259" key="5">
    <source>
        <dbReference type="PROSITE" id="PS51379"/>
    </source>
</evidence>
<evidence type="ECO:0000313" key="7">
    <source>
        <dbReference type="EMBL" id="MDQ0291526.1"/>
    </source>
</evidence>
<evidence type="ECO:0000256" key="4">
    <source>
        <dbReference type="ARBA" id="ARBA00023014"/>
    </source>
</evidence>
<dbReference type="Proteomes" id="UP001238163">
    <property type="component" value="Unassembled WGS sequence"/>
</dbReference>
<dbReference type="SUPFAM" id="SSF54862">
    <property type="entry name" value="4Fe-4S ferredoxins"/>
    <property type="match status" value="1"/>
</dbReference>
<dbReference type="PANTHER" id="PTHR11615">
    <property type="entry name" value="NITRATE, FORMATE, IRON DEHYDROGENASE"/>
    <property type="match status" value="1"/>
</dbReference>
<evidence type="ECO:0000313" key="8">
    <source>
        <dbReference type="Proteomes" id="UP001238163"/>
    </source>
</evidence>
<dbReference type="Gene3D" id="3.30.450.20">
    <property type="entry name" value="PAS domain"/>
    <property type="match status" value="1"/>
</dbReference>
<dbReference type="InterPro" id="IPR007202">
    <property type="entry name" value="4Fe-4S_dom"/>
</dbReference>
<dbReference type="Gene3D" id="1.10.15.40">
    <property type="entry name" value="Electron transport complex subunit B, putative Fe-S cluster"/>
    <property type="match status" value="1"/>
</dbReference>
<feature type="domain" description="4Fe-4S ferredoxin-type" evidence="5">
    <location>
        <begin position="7"/>
        <end position="35"/>
    </location>
</feature>
<dbReference type="Pfam" id="PF04060">
    <property type="entry name" value="FeS"/>
    <property type="match status" value="1"/>
</dbReference>
<dbReference type="InterPro" id="IPR050340">
    <property type="entry name" value="Cytosolic_Fe-S_CAF"/>
</dbReference>
<dbReference type="InterPro" id="IPR017900">
    <property type="entry name" value="4Fe4S_Fe_S_CS"/>
</dbReference>
<dbReference type="Gene3D" id="3.40.950.10">
    <property type="entry name" value="Fe-only Hydrogenase (Larger Subunit), Chain L, domain 3"/>
    <property type="match status" value="1"/>
</dbReference>
<dbReference type="SUPFAM" id="SSF53920">
    <property type="entry name" value="Fe-only hydrogenase"/>
    <property type="match status" value="1"/>
</dbReference>
<keyword evidence="8" id="KW-1185">Reference proteome</keyword>
<keyword evidence="3" id="KW-0408">Iron</keyword>
<dbReference type="InterPro" id="IPR000014">
    <property type="entry name" value="PAS"/>
</dbReference>
<dbReference type="GO" id="GO:0046872">
    <property type="term" value="F:metal ion binding"/>
    <property type="evidence" value="ECO:0007669"/>
    <property type="project" value="UniProtKB-KW"/>
</dbReference>
<dbReference type="SUPFAM" id="SSF55785">
    <property type="entry name" value="PYP-like sensor domain (PAS domain)"/>
    <property type="match status" value="1"/>
</dbReference>
<dbReference type="InterPro" id="IPR017896">
    <property type="entry name" value="4Fe4S_Fe-S-bd"/>
</dbReference>
<organism evidence="7 8">
    <name type="scientific">Oligosphaera ethanolica</name>
    <dbReference type="NCBI Taxonomy" id="760260"/>
    <lineage>
        <taxon>Bacteria</taxon>
        <taxon>Pseudomonadati</taxon>
        <taxon>Lentisphaerota</taxon>
        <taxon>Oligosphaeria</taxon>
        <taxon>Oligosphaerales</taxon>
        <taxon>Oligosphaeraceae</taxon>
        <taxon>Oligosphaera</taxon>
    </lineage>
</organism>
<dbReference type="GO" id="GO:0051539">
    <property type="term" value="F:4 iron, 4 sulfur cluster binding"/>
    <property type="evidence" value="ECO:0007669"/>
    <property type="project" value="UniProtKB-KW"/>
</dbReference>
<dbReference type="RefSeq" id="WP_307264435.1">
    <property type="nucleotide sequence ID" value="NZ_JAUSVL010000001.1"/>
</dbReference>
<dbReference type="InterPro" id="IPR009016">
    <property type="entry name" value="Fe_hydrogenase"/>
</dbReference>
<feature type="domain" description="4Fe-4S ferredoxin-type" evidence="5">
    <location>
        <begin position="36"/>
        <end position="65"/>
    </location>
</feature>
<dbReference type="PROSITE" id="PS51656">
    <property type="entry name" value="4FE4S"/>
    <property type="match status" value="1"/>
</dbReference>
<evidence type="ECO:0000256" key="1">
    <source>
        <dbReference type="ARBA" id="ARBA00022485"/>
    </source>
</evidence>
<protein>
    <submittedName>
        <fullName evidence="7">Iron only hydrogenase large subunit-like protein/uncharacterized Fe-S cluster-containing protein</fullName>
    </submittedName>
</protein>
<dbReference type="InterPro" id="IPR035965">
    <property type="entry name" value="PAS-like_dom_sf"/>
</dbReference>
<keyword evidence="2" id="KW-0479">Metal-binding</keyword>
<reference evidence="7" key="1">
    <citation type="submission" date="2023-07" db="EMBL/GenBank/DDBJ databases">
        <title>Genomic Encyclopedia of Type Strains, Phase IV (KMG-IV): sequencing the most valuable type-strain genomes for metagenomic binning, comparative biology and taxonomic classification.</title>
        <authorList>
            <person name="Goeker M."/>
        </authorList>
    </citation>
    <scope>NUCLEOTIDE SEQUENCE</scope>
    <source>
        <strain evidence="7">DSM 24202</strain>
    </source>
</reference>
<name>A0AAE3VJL9_9BACT</name>
<evidence type="ECO:0000256" key="2">
    <source>
        <dbReference type="ARBA" id="ARBA00022723"/>
    </source>
</evidence>
<feature type="domain" description="4Fe-4S" evidence="6">
    <location>
        <begin position="360"/>
        <end position="421"/>
    </location>
</feature>
<comment type="caution">
    <text evidence="7">The sequence shown here is derived from an EMBL/GenBank/DDBJ whole genome shotgun (WGS) entry which is preliminary data.</text>
</comment>
<keyword evidence="4" id="KW-0411">Iron-sulfur</keyword>
<dbReference type="InterPro" id="IPR004108">
    <property type="entry name" value="Fe_hydrogenase_lsu_C"/>
</dbReference>
<evidence type="ECO:0000256" key="3">
    <source>
        <dbReference type="ARBA" id="ARBA00023004"/>
    </source>
</evidence>
<dbReference type="PROSITE" id="PS00198">
    <property type="entry name" value="4FE4S_FER_1"/>
    <property type="match status" value="1"/>
</dbReference>
<dbReference type="EMBL" id="JAUSVL010000001">
    <property type="protein sequence ID" value="MDQ0291526.1"/>
    <property type="molecule type" value="Genomic_DNA"/>
</dbReference>
<evidence type="ECO:0000259" key="6">
    <source>
        <dbReference type="PROSITE" id="PS51656"/>
    </source>
</evidence>
<proteinExistence type="predicted"/>
<dbReference type="PROSITE" id="PS51379">
    <property type="entry name" value="4FE4S_FER_2"/>
    <property type="match status" value="2"/>
</dbReference>
<sequence>MDNSQQHPIYTEKNECQDCCRCVRMCPVKAIKIENGSANIIPQLCIACGRCTKVCPFNAKRVRSDIGRAKQLLKDPAPVYVSIAPSFRTEFADIPENKLIAALRRLGFAGVSETALGAQEVSASVAELLKRDPTPRVYISSACPVVVDLIGKYIPSMAASITDFCSPAQAHARLLKKHYGDHIRVVFIGPCIGKKVEADEHPELLTLALSYNNLREWFQSESIDPLAMQPTERDVFCPDRAAEGALYPVDGGMIAGIKANCSIHDADFMAFSGVNNVVSALHDLDKTHLKRPLFLELLACEGGCVNGPIGHDTEATIIKRQQIVNAVDYDPAVVPRQARVDATLTHPKTPVLKREFSAKEINDALLSIGKQSFEDELNCSGCGYNSCRDFAVALLEGKAEPSMCVSYMRKLANKKANTLIQTMPSGVIIVQENMNVVECNRRFAEMLGDDIKDAFEVSPGLEGASAQKLVPFLTKYFDQVLETGCDISYRDIENNGSVYNVTIFTIEPHRIVGCIMRDITEPAVEKEQVIRKAQEVIRRQMETVQKIAYLLGENAAESQVSLNDIIDSYSSKRLAGRDNADSRR</sequence>
<dbReference type="Gene3D" id="3.30.70.20">
    <property type="match status" value="1"/>
</dbReference>
<dbReference type="Pfam" id="PF02906">
    <property type="entry name" value="Fe_hyd_lg_C"/>
    <property type="match status" value="1"/>
</dbReference>
<dbReference type="Pfam" id="PF13237">
    <property type="entry name" value="Fer4_10"/>
    <property type="match status" value="1"/>
</dbReference>
<accession>A0AAE3VJL9</accession>